<gene>
    <name evidence="1" type="ORF">J1N35_002130</name>
</gene>
<evidence type="ECO:0000313" key="1">
    <source>
        <dbReference type="EMBL" id="KAH1130752.1"/>
    </source>
</evidence>
<reference evidence="1 2" key="1">
    <citation type="journal article" date="2021" name="Plant Biotechnol. J.">
        <title>Multi-omics assisted identification of the key and species-specific regulatory components of drought-tolerant mechanisms in Gossypium stocksii.</title>
        <authorList>
            <person name="Yu D."/>
            <person name="Ke L."/>
            <person name="Zhang D."/>
            <person name="Wu Y."/>
            <person name="Sun Y."/>
            <person name="Mei J."/>
            <person name="Sun J."/>
            <person name="Sun Y."/>
        </authorList>
    </citation>
    <scope>NUCLEOTIDE SEQUENCE [LARGE SCALE GENOMIC DNA]</scope>
    <source>
        <strain evidence="2">cv. E1</strain>
        <tissue evidence="1">Leaf</tissue>
    </source>
</reference>
<dbReference type="AlphaFoldDB" id="A0A9D3WJ18"/>
<dbReference type="EMBL" id="JAIQCV010000001">
    <property type="protein sequence ID" value="KAH1130752.1"/>
    <property type="molecule type" value="Genomic_DNA"/>
</dbReference>
<name>A0A9D3WJ18_9ROSI</name>
<organism evidence="1 2">
    <name type="scientific">Gossypium stocksii</name>
    <dbReference type="NCBI Taxonomy" id="47602"/>
    <lineage>
        <taxon>Eukaryota</taxon>
        <taxon>Viridiplantae</taxon>
        <taxon>Streptophyta</taxon>
        <taxon>Embryophyta</taxon>
        <taxon>Tracheophyta</taxon>
        <taxon>Spermatophyta</taxon>
        <taxon>Magnoliopsida</taxon>
        <taxon>eudicotyledons</taxon>
        <taxon>Gunneridae</taxon>
        <taxon>Pentapetalae</taxon>
        <taxon>rosids</taxon>
        <taxon>malvids</taxon>
        <taxon>Malvales</taxon>
        <taxon>Malvaceae</taxon>
        <taxon>Malvoideae</taxon>
        <taxon>Gossypium</taxon>
    </lineage>
</organism>
<comment type="caution">
    <text evidence="1">The sequence shown here is derived from an EMBL/GenBank/DDBJ whole genome shotgun (WGS) entry which is preliminary data.</text>
</comment>
<keyword evidence="2" id="KW-1185">Reference proteome</keyword>
<proteinExistence type="predicted"/>
<accession>A0A9D3WJ18</accession>
<evidence type="ECO:0000313" key="2">
    <source>
        <dbReference type="Proteomes" id="UP000828251"/>
    </source>
</evidence>
<sequence>MLQCKEHWVLRYVSRERNQVVDCLTKMSSVKKDGMQITVSLLRELIDFLRQAKAASAFDHLA</sequence>
<evidence type="ECO:0008006" key="3">
    <source>
        <dbReference type="Google" id="ProtNLM"/>
    </source>
</evidence>
<dbReference type="Proteomes" id="UP000828251">
    <property type="component" value="Unassembled WGS sequence"/>
</dbReference>
<protein>
    <recommendedName>
        <fullName evidence="3">RNase H type-1 domain-containing protein</fullName>
    </recommendedName>
</protein>